<sequence>MQKGSLNLLKQKWESNDGQKSECNTFGSRCRHFQPKEGKLLESRNATDGSAGPPIAPKLITNLGEQKKNMESVKTTECKINTGPDGGQTEVLKEDAKGARRRIEHFAIALEELRSIFEAPRGGVGLVGYNKKQEYDIAKERSSRNHREMLSNIDSPSTGKTIVSSWIGIH</sequence>
<evidence type="ECO:0000313" key="2">
    <source>
        <dbReference type="Ensembl" id="ENSSHAP00000004495.2"/>
    </source>
</evidence>
<reference evidence="2 3" key="1">
    <citation type="journal article" date="2011" name="Proc. Natl. Acad. Sci. U.S.A.">
        <title>Genetic diversity and population structure of the endangered marsupial Sarcophilus harrisii (Tasmanian devil).</title>
        <authorList>
            <person name="Miller W."/>
            <person name="Hayes V.M."/>
            <person name="Ratan A."/>
            <person name="Petersen D.C."/>
            <person name="Wittekindt N.E."/>
            <person name="Miller J."/>
            <person name="Walenz B."/>
            <person name="Knight J."/>
            <person name="Qi J."/>
            <person name="Zhao F."/>
            <person name="Wang Q."/>
            <person name="Bedoya-Reina O.C."/>
            <person name="Katiyar N."/>
            <person name="Tomsho L.P."/>
            <person name="Kasson L.M."/>
            <person name="Hardie R.A."/>
            <person name="Woodbridge P."/>
            <person name="Tindall E.A."/>
            <person name="Bertelsen M.F."/>
            <person name="Dixon D."/>
            <person name="Pyecroft S."/>
            <person name="Helgen K.M."/>
            <person name="Lesk A.M."/>
            <person name="Pringle T.H."/>
            <person name="Patterson N."/>
            <person name="Zhang Y."/>
            <person name="Kreiss A."/>
            <person name="Woods G.M."/>
            <person name="Jones M.E."/>
            <person name="Schuster S.C."/>
        </authorList>
    </citation>
    <scope>NUCLEOTIDE SEQUENCE [LARGE SCALE GENOMIC DNA]</scope>
</reference>
<accession>G3VMU0</accession>
<dbReference type="eggNOG" id="ENOG502TB0U">
    <property type="taxonomic scope" value="Eukaryota"/>
</dbReference>
<dbReference type="HOGENOM" id="CLU_1730754_0_0_1"/>
<reference evidence="2" key="2">
    <citation type="submission" date="2025-08" db="UniProtKB">
        <authorList>
            <consortium name="Ensembl"/>
        </authorList>
    </citation>
    <scope>IDENTIFICATION</scope>
</reference>
<proteinExistence type="predicted"/>
<evidence type="ECO:0000256" key="1">
    <source>
        <dbReference type="SAM" id="MobiDB-lite"/>
    </source>
</evidence>
<reference evidence="2" key="3">
    <citation type="submission" date="2025-09" db="UniProtKB">
        <authorList>
            <consortium name="Ensembl"/>
        </authorList>
    </citation>
    <scope>IDENTIFICATION</scope>
</reference>
<dbReference type="Proteomes" id="UP000007648">
    <property type="component" value="Unassembled WGS sequence"/>
</dbReference>
<keyword evidence="3" id="KW-1185">Reference proteome</keyword>
<feature type="compositionally biased region" description="Basic and acidic residues" evidence="1">
    <location>
        <begin position="11"/>
        <end position="20"/>
    </location>
</feature>
<dbReference type="InParanoid" id="G3VMU0"/>
<name>G3VMU0_SARHA</name>
<dbReference type="GeneTree" id="ENSGT00530000064954"/>
<evidence type="ECO:0000313" key="3">
    <source>
        <dbReference type="Proteomes" id="UP000007648"/>
    </source>
</evidence>
<dbReference type="STRING" id="9305.ENSSHAP00000004495"/>
<dbReference type="Ensembl" id="ENSSHAT00000004541.2">
    <property type="protein sequence ID" value="ENSSHAP00000004495.2"/>
    <property type="gene ID" value="ENSSHAG00000003952.2"/>
</dbReference>
<feature type="region of interest" description="Disordered" evidence="1">
    <location>
        <begin position="37"/>
        <end position="56"/>
    </location>
</feature>
<feature type="region of interest" description="Disordered" evidence="1">
    <location>
        <begin position="71"/>
        <end position="90"/>
    </location>
</feature>
<protein>
    <submittedName>
        <fullName evidence="2">Uncharacterized protein</fullName>
    </submittedName>
</protein>
<feature type="region of interest" description="Disordered" evidence="1">
    <location>
        <begin position="1"/>
        <end position="28"/>
    </location>
</feature>
<dbReference type="AlphaFoldDB" id="G3VMU0"/>
<organism evidence="2 3">
    <name type="scientific">Sarcophilus harrisii</name>
    <name type="common">Tasmanian devil</name>
    <name type="synonym">Sarcophilus laniarius</name>
    <dbReference type="NCBI Taxonomy" id="9305"/>
    <lineage>
        <taxon>Eukaryota</taxon>
        <taxon>Metazoa</taxon>
        <taxon>Chordata</taxon>
        <taxon>Craniata</taxon>
        <taxon>Vertebrata</taxon>
        <taxon>Euteleostomi</taxon>
        <taxon>Mammalia</taxon>
        <taxon>Metatheria</taxon>
        <taxon>Dasyuromorphia</taxon>
        <taxon>Dasyuridae</taxon>
        <taxon>Sarcophilus</taxon>
    </lineage>
</organism>